<dbReference type="SUPFAM" id="SSF81383">
    <property type="entry name" value="F-box domain"/>
    <property type="match status" value="1"/>
</dbReference>
<feature type="domain" description="F-box" evidence="1">
    <location>
        <begin position="3"/>
        <end position="53"/>
    </location>
</feature>
<keyword evidence="3" id="KW-1185">Reference proteome</keyword>
<sequence>MKEDRISKLPDTILKHILSSVDLKQAVQTSVLSKRWTKLWSTLPDLTFNFESLATQRGMYSTWSYHNNKFTPHFTRFVTEYLSHRDDTSTVAKFQLSTGKMSSDSTFVENCIGYAIKHGVQHLDLDVSCYPTPVRFPDGIFASQTLQELKLKQYKNSIVVPKSFILPNLKTLYLDSFKFNGYDDLYSFPKEPFSSFSNLEKLTLHHCEFPGLIICASKLKILEISFHDPLFLFQPKIEQISAPELTSFRYEGYVSLVCTNVDFPCLEEVYFDIYANLESSYTGDIKKKMTLNLVKMLQQLGNAKFVTLSLHIMQVLAMDPHLLEQSPSPFPYIKSLKLTRRLDIILPILMETVPQNVMNYLTKGSSGIRWWSSSHKKGIARTPSKDEIKITGKSATPDILMGVQSASMQKLYN</sequence>
<dbReference type="PANTHER" id="PTHR31900:SF32">
    <property type="entry name" value="F-BOX_RNI_FBD-LIKE DOMAIN PROTEIN"/>
    <property type="match status" value="1"/>
</dbReference>
<proteinExistence type="predicted"/>
<reference evidence="2 3" key="1">
    <citation type="journal article" date="2021" name="Comput. Struct. Biotechnol. J.">
        <title>De novo genome assembly of the potent medicinal plant Rehmannia glutinosa using nanopore technology.</title>
        <authorList>
            <person name="Ma L."/>
            <person name="Dong C."/>
            <person name="Song C."/>
            <person name="Wang X."/>
            <person name="Zheng X."/>
            <person name="Niu Y."/>
            <person name="Chen S."/>
            <person name="Feng W."/>
        </authorList>
    </citation>
    <scope>NUCLEOTIDE SEQUENCE [LARGE SCALE GENOMIC DNA]</scope>
    <source>
        <strain evidence="2">DH-2019</strain>
    </source>
</reference>
<evidence type="ECO:0000313" key="3">
    <source>
        <dbReference type="Proteomes" id="UP001318860"/>
    </source>
</evidence>
<dbReference type="Proteomes" id="UP001318860">
    <property type="component" value="Unassembled WGS sequence"/>
</dbReference>
<dbReference type="Gene3D" id="3.80.10.10">
    <property type="entry name" value="Ribonuclease Inhibitor"/>
    <property type="match status" value="1"/>
</dbReference>
<dbReference type="InterPro" id="IPR032675">
    <property type="entry name" value="LRR_dom_sf"/>
</dbReference>
<gene>
    <name evidence="2" type="ORF">DH2020_007093</name>
</gene>
<name>A0ABR0TXH9_REHGL</name>
<protein>
    <recommendedName>
        <fullName evidence="1">F-box domain-containing protein</fullName>
    </recommendedName>
</protein>
<dbReference type="Pfam" id="PF00646">
    <property type="entry name" value="F-box"/>
    <property type="match status" value="1"/>
</dbReference>
<dbReference type="InterPro" id="IPR053781">
    <property type="entry name" value="F-box_AtFBL13-like"/>
</dbReference>
<accession>A0ABR0TXH9</accession>
<dbReference type="InterPro" id="IPR036047">
    <property type="entry name" value="F-box-like_dom_sf"/>
</dbReference>
<dbReference type="EMBL" id="JABTTQ020003506">
    <property type="protein sequence ID" value="KAK6114824.1"/>
    <property type="molecule type" value="Genomic_DNA"/>
</dbReference>
<comment type="caution">
    <text evidence="2">The sequence shown here is derived from an EMBL/GenBank/DDBJ whole genome shotgun (WGS) entry which is preliminary data.</text>
</comment>
<dbReference type="SUPFAM" id="SSF52047">
    <property type="entry name" value="RNI-like"/>
    <property type="match status" value="1"/>
</dbReference>
<evidence type="ECO:0000313" key="2">
    <source>
        <dbReference type="EMBL" id="KAK6114824.1"/>
    </source>
</evidence>
<dbReference type="PROSITE" id="PS50181">
    <property type="entry name" value="FBOX"/>
    <property type="match status" value="1"/>
</dbReference>
<dbReference type="PANTHER" id="PTHR31900">
    <property type="entry name" value="F-BOX/RNI SUPERFAMILY PROTEIN-RELATED"/>
    <property type="match status" value="1"/>
</dbReference>
<organism evidence="2 3">
    <name type="scientific">Rehmannia glutinosa</name>
    <name type="common">Chinese foxglove</name>
    <dbReference type="NCBI Taxonomy" id="99300"/>
    <lineage>
        <taxon>Eukaryota</taxon>
        <taxon>Viridiplantae</taxon>
        <taxon>Streptophyta</taxon>
        <taxon>Embryophyta</taxon>
        <taxon>Tracheophyta</taxon>
        <taxon>Spermatophyta</taxon>
        <taxon>Magnoliopsida</taxon>
        <taxon>eudicotyledons</taxon>
        <taxon>Gunneridae</taxon>
        <taxon>Pentapetalae</taxon>
        <taxon>asterids</taxon>
        <taxon>lamiids</taxon>
        <taxon>Lamiales</taxon>
        <taxon>Orobanchaceae</taxon>
        <taxon>Rehmannieae</taxon>
        <taxon>Rehmannia</taxon>
    </lineage>
</organism>
<evidence type="ECO:0000259" key="1">
    <source>
        <dbReference type="PROSITE" id="PS50181"/>
    </source>
</evidence>
<dbReference type="CDD" id="cd22160">
    <property type="entry name" value="F-box_AtFBL13-like"/>
    <property type="match status" value="1"/>
</dbReference>
<dbReference type="InterPro" id="IPR001810">
    <property type="entry name" value="F-box_dom"/>
</dbReference>
<dbReference type="Gene3D" id="1.20.1280.50">
    <property type="match status" value="1"/>
</dbReference>
<dbReference type="InterPro" id="IPR050232">
    <property type="entry name" value="FBL13/AtMIF1-like"/>
</dbReference>